<name>A0AAD3D0K0_9STRA</name>
<keyword evidence="3" id="KW-1185">Reference proteome</keyword>
<dbReference type="Proteomes" id="UP001054902">
    <property type="component" value="Unassembled WGS sequence"/>
</dbReference>
<evidence type="ECO:0000313" key="2">
    <source>
        <dbReference type="EMBL" id="GFH55402.1"/>
    </source>
</evidence>
<gene>
    <name evidence="2" type="ORF">CTEN210_11878</name>
</gene>
<protein>
    <submittedName>
        <fullName evidence="2">Uncharacterized protein</fullName>
    </submittedName>
</protein>
<evidence type="ECO:0000256" key="1">
    <source>
        <dbReference type="SAM" id="MobiDB-lite"/>
    </source>
</evidence>
<organism evidence="2 3">
    <name type="scientific">Chaetoceros tenuissimus</name>
    <dbReference type="NCBI Taxonomy" id="426638"/>
    <lineage>
        <taxon>Eukaryota</taxon>
        <taxon>Sar</taxon>
        <taxon>Stramenopiles</taxon>
        <taxon>Ochrophyta</taxon>
        <taxon>Bacillariophyta</taxon>
        <taxon>Coscinodiscophyceae</taxon>
        <taxon>Chaetocerotophycidae</taxon>
        <taxon>Chaetocerotales</taxon>
        <taxon>Chaetocerotaceae</taxon>
        <taxon>Chaetoceros</taxon>
    </lineage>
</organism>
<dbReference type="EMBL" id="BLLK01000047">
    <property type="protein sequence ID" value="GFH55402.1"/>
    <property type="molecule type" value="Genomic_DNA"/>
</dbReference>
<feature type="compositionally biased region" description="Low complexity" evidence="1">
    <location>
        <begin position="9"/>
        <end position="25"/>
    </location>
</feature>
<proteinExistence type="predicted"/>
<accession>A0AAD3D0K0</accession>
<reference evidence="2 3" key="1">
    <citation type="journal article" date="2021" name="Sci. Rep.">
        <title>The genome of the diatom Chaetoceros tenuissimus carries an ancient integrated fragment of an extant virus.</title>
        <authorList>
            <person name="Hongo Y."/>
            <person name="Kimura K."/>
            <person name="Takaki Y."/>
            <person name="Yoshida Y."/>
            <person name="Baba S."/>
            <person name="Kobayashi G."/>
            <person name="Nagasaki K."/>
            <person name="Hano T."/>
            <person name="Tomaru Y."/>
        </authorList>
    </citation>
    <scope>NUCLEOTIDE SEQUENCE [LARGE SCALE GENOMIC DNA]</scope>
    <source>
        <strain evidence="2 3">NIES-3715</strain>
    </source>
</reference>
<sequence length="75" mass="8925">MPSQGRNLSISSSSIRSNPIPINRNSTKHERSKVRNDIEYVKKHYDAKTWEMYYRIMNKKRNSLQAKKDGTKRKK</sequence>
<comment type="caution">
    <text evidence="2">The sequence shown here is derived from an EMBL/GenBank/DDBJ whole genome shotgun (WGS) entry which is preliminary data.</text>
</comment>
<feature type="region of interest" description="Disordered" evidence="1">
    <location>
        <begin position="1"/>
        <end position="35"/>
    </location>
</feature>
<dbReference type="AlphaFoldDB" id="A0AAD3D0K0"/>
<evidence type="ECO:0000313" key="3">
    <source>
        <dbReference type="Proteomes" id="UP001054902"/>
    </source>
</evidence>